<gene>
    <name evidence="1" type="ORF">HG536_0G02340</name>
</gene>
<evidence type="ECO:0000313" key="2">
    <source>
        <dbReference type="Proteomes" id="UP000515788"/>
    </source>
</evidence>
<keyword evidence="2" id="KW-1185">Reference proteome</keyword>
<dbReference type="Pfam" id="PF03928">
    <property type="entry name" value="HbpS-like"/>
    <property type="match status" value="1"/>
</dbReference>
<dbReference type="Gene3D" id="3.30.450.150">
    <property type="entry name" value="Haem-degrading domain"/>
    <property type="match status" value="1"/>
</dbReference>
<dbReference type="InterPro" id="IPR038084">
    <property type="entry name" value="PduO/GlcC-like_sf"/>
</dbReference>
<proteinExistence type="predicted"/>
<organism evidence="1 2">
    <name type="scientific">Torulaspora globosa</name>
    <dbReference type="NCBI Taxonomy" id="48254"/>
    <lineage>
        <taxon>Eukaryota</taxon>
        <taxon>Fungi</taxon>
        <taxon>Dikarya</taxon>
        <taxon>Ascomycota</taxon>
        <taxon>Saccharomycotina</taxon>
        <taxon>Saccharomycetes</taxon>
        <taxon>Saccharomycetales</taxon>
        <taxon>Saccharomycetaceae</taxon>
        <taxon>Torulaspora</taxon>
    </lineage>
</organism>
<dbReference type="PANTHER" id="PTHR28255">
    <property type="match status" value="1"/>
</dbReference>
<dbReference type="InterPro" id="IPR005624">
    <property type="entry name" value="PduO/GlcC-like"/>
</dbReference>
<dbReference type="EMBL" id="CP059252">
    <property type="protein sequence ID" value="QLL34373.1"/>
    <property type="molecule type" value="Genomic_DNA"/>
</dbReference>
<dbReference type="GeneID" id="59327614"/>
<protein>
    <submittedName>
        <fullName evidence="1">Uncharacterized protein</fullName>
    </submittedName>
</protein>
<dbReference type="SUPFAM" id="SSF143744">
    <property type="entry name" value="GlcG-like"/>
    <property type="match status" value="1"/>
</dbReference>
<dbReference type="KEGG" id="tgb:HG536_0G02340"/>
<dbReference type="OrthoDB" id="2209940at2759"/>
<dbReference type="GO" id="GO:0006620">
    <property type="term" value="P:post-translational protein targeting to endoplasmic reticulum membrane"/>
    <property type="evidence" value="ECO:0007669"/>
    <property type="project" value="TreeGrafter"/>
</dbReference>
<dbReference type="Proteomes" id="UP000515788">
    <property type="component" value="Chromosome 7"/>
</dbReference>
<dbReference type="PANTHER" id="PTHR28255:SF1">
    <property type="entry name" value="UPF0303 PROTEIN YBR137W"/>
    <property type="match status" value="1"/>
</dbReference>
<name>A0A7G3ZLI7_9SACH</name>
<dbReference type="RefSeq" id="XP_037141047.1">
    <property type="nucleotide sequence ID" value="XM_037285151.1"/>
</dbReference>
<evidence type="ECO:0000313" key="1">
    <source>
        <dbReference type="EMBL" id="QLL34373.1"/>
    </source>
</evidence>
<dbReference type="PIRSF" id="PIRSF008757">
    <property type="entry name" value="UCP008757"/>
    <property type="match status" value="1"/>
</dbReference>
<dbReference type="InterPro" id="IPR010371">
    <property type="entry name" value="YBR137W-like"/>
</dbReference>
<dbReference type="AlphaFoldDB" id="A0A7G3ZLI7"/>
<reference evidence="1 2" key="1">
    <citation type="submission" date="2020-06" db="EMBL/GenBank/DDBJ databases">
        <title>The yeast mating-type switching endonuclease HO is a domesticated member of an unorthodox homing genetic element family.</title>
        <authorList>
            <person name="Coughlan A.Y."/>
            <person name="Lombardi L."/>
            <person name="Braun-Galleani S."/>
            <person name="Martos A.R."/>
            <person name="Galeote V."/>
            <person name="Bigey F."/>
            <person name="Dequin S."/>
            <person name="Byrne K.P."/>
            <person name="Wolfe K.H."/>
        </authorList>
    </citation>
    <scope>NUCLEOTIDE SEQUENCE [LARGE SCALE GENOMIC DNA]</scope>
    <source>
        <strain evidence="1 2">CBS764</strain>
    </source>
</reference>
<accession>A0A7G3ZLI7</accession>
<dbReference type="GO" id="GO:0072380">
    <property type="term" value="C:TRC complex"/>
    <property type="evidence" value="ECO:0007669"/>
    <property type="project" value="TreeGrafter"/>
</dbReference>
<sequence>MGAIELDQKLLQKLVSRKASLEELEKLESNCVLDTFHYEDAFELGSLVRRTARELFPERCVAIDVSASNGHSLFRAVTFRGSSLDNDNWIERKRKTALRFSRSTFYMGNKKGNLSPEDKFFVDSKEYAFHGGAVPIFLNQCDYPVGCLTVSGLKQEEDHLLAVTCLTKYAQRTAPALDLD</sequence>